<sequence>MSLSPGGPAGTEVRVLEPGDNTATECPPTRAPHPWRAVLPIAAVVLAILLAGLGTWWATAPPFRPDDDKGDPHALSRNQTPGRAKWPLIREGDRGGRVFVVQHLLAEHGYPLNPDGIFGRITKTEVKKLQRRAALLPDGEVGPDTWPHLIVLVDSRSKGHAVEALQILLHYAGHRTSITDDFTAATGESLKNFQGSNELPVTGVADEGTWLLLVTSQRPAIHS</sequence>
<dbReference type="Proteomes" id="UP001348369">
    <property type="component" value="Chromosome"/>
</dbReference>
<organism evidence="1 2">
    <name type="scientific">Streptomyces scopuliridis</name>
    <dbReference type="NCBI Taxonomy" id="452529"/>
    <lineage>
        <taxon>Bacteria</taxon>
        <taxon>Bacillati</taxon>
        <taxon>Actinomycetota</taxon>
        <taxon>Actinomycetes</taxon>
        <taxon>Kitasatosporales</taxon>
        <taxon>Streptomycetaceae</taxon>
        <taxon>Streptomyces</taxon>
    </lineage>
</organism>
<evidence type="ECO:0000313" key="1">
    <source>
        <dbReference type="EMBL" id="WSB96065.1"/>
    </source>
</evidence>
<accession>A0ACD4ZCA7</accession>
<gene>
    <name evidence="1" type="ORF">OG835_03020</name>
</gene>
<dbReference type="EMBL" id="CP109109">
    <property type="protein sequence ID" value="WSB96065.1"/>
    <property type="molecule type" value="Genomic_DNA"/>
</dbReference>
<evidence type="ECO:0000313" key="2">
    <source>
        <dbReference type="Proteomes" id="UP001348369"/>
    </source>
</evidence>
<proteinExistence type="predicted"/>
<reference evidence="1" key="1">
    <citation type="submission" date="2022-10" db="EMBL/GenBank/DDBJ databases">
        <title>The complete genomes of actinobacterial strains from the NBC collection.</title>
        <authorList>
            <person name="Joergensen T.S."/>
            <person name="Alvarez Arevalo M."/>
            <person name="Sterndorff E.B."/>
            <person name="Faurdal D."/>
            <person name="Vuksanovic O."/>
            <person name="Mourched A.-S."/>
            <person name="Charusanti P."/>
            <person name="Shaw S."/>
            <person name="Blin K."/>
            <person name="Weber T."/>
        </authorList>
    </citation>
    <scope>NUCLEOTIDE SEQUENCE</scope>
    <source>
        <strain evidence="1">NBC 01771</strain>
    </source>
</reference>
<name>A0ACD4ZCA7_9ACTN</name>
<protein>
    <submittedName>
        <fullName evidence="1">Peptidoglycan-binding protein</fullName>
    </submittedName>
</protein>
<keyword evidence="2" id="KW-1185">Reference proteome</keyword>